<dbReference type="EMBL" id="CM056741">
    <property type="protein sequence ID" value="KAJ8681753.1"/>
    <property type="molecule type" value="Genomic_DNA"/>
</dbReference>
<reference evidence="1" key="1">
    <citation type="submission" date="2023-04" db="EMBL/GenBank/DDBJ databases">
        <title>A chromosome-level genome assembly of the parasitoid wasp Eretmocerus hayati.</title>
        <authorList>
            <person name="Zhong Y."/>
            <person name="Liu S."/>
            <person name="Liu Y."/>
        </authorList>
    </citation>
    <scope>NUCLEOTIDE SEQUENCE</scope>
    <source>
        <strain evidence="1">ZJU_SS_LIU_2023</strain>
    </source>
</reference>
<accession>A0ACC2PFD2</accession>
<evidence type="ECO:0000313" key="1">
    <source>
        <dbReference type="EMBL" id="KAJ8681753.1"/>
    </source>
</evidence>
<keyword evidence="2" id="KW-1185">Reference proteome</keyword>
<protein>
    <submittedName>
        <fullName evidence="1">Uncharacterized protein</fullName>
    </submittedName>
</protein>
<organism evidence="1 2">
    <name type="scientific">Eretmocerus hayati</name>
    <dbReference type="NCBI Taxonomy" id="131215"/>
    <lineage>
        <taxon>Eukaryota</taxon>
        <taxon>Metazoa</taxon>
        <taxon>Ecdysozoa</taxon>
        <taxon>Arthropoda</taxon>
        <taxon>Hexapoda</taxon>
        <taxon>Insecta</taxon>
        <taxon>Pterygota</taxon>
        <taxon>Neoptera</taxon>
        <taxon>Endopterygota</taxon>
        <taxon>Hymenoptera</taxon>
        <taxon>Apocrita</taxon>
        <taxon>Proctotrupomorpha</taxon>
        <taxon>Chalcidoidea</taxon>
        <taxon>Aphelinidae</taxon>
        <taxon>Aphelininae</taxon>
        <taxon>Eretmocerus</taxon>
    </lineage>
</organism>
<comment type="caution">
    <text evidence="1">The sequence shown here is derived from an EMBL/GenBank/DDBJ whole genome shotgun (WGS) entry which is preliminary data.</text>
</comment>
<evidence type="ECO:0000313" key="2">
    <source>
        <dbReference type="Proteomes" id="UP001239111"/>
    </source>
</evidence>
<sequence>MSPRLMGGENSAIGEFPWLARLGYVDRQKRDDKIFRCDGSILSEFFIITSARCAIGNETAGKTLEVARLGEYNLETDPDCDGDFCADAYVDYIVTKTSIHQEYQESTRMNNIALVRVDMKIEFTKFIQPICLLIGKSGELMQKYYAGQNARLAAWGKGKDLDSKLSQSILQRLTVEVKDPSTCQDCQSPPQKLGRGQICAGGMALQGPCNDDGGAPLMVQELTPPRWYLLGMDSCGKCGSTIPHVYTRVTDYLLWILDRM</sequence>
<dbReference type="Proteomes" id="UP001239111">
    <property type="component" value="Chromosome 1"/>
</dbReference>
<proteinExistence type="predicted"/>
<name>A0ACC2PFD2_9HYME</name>
<gene>
    <name evidence="1" type="ORF">QAD02_017545</name>
</gene>